<dbReference type="Proteomes" id="UP000827721">
    <property type="component" value="Unassembled WGS sequence"/>
</dbReference>
<comment type="caution">
    <text evidence="3">The sequence shown here is derived from an EMBL/GenBank/DDBJ whole genome shotgun (WGS) entry which is preliminary data.</text>
</comment>
<evidence type="ECO:0000256" key="2">
    <source>
        <dbReference type="PROSITE-ProRule" id="PRU00708"/>
    </source>
</evidence>
<dbReference type="InterPro" id="IPR046960">
    <property type="entry name" value="PPR_At4g14850-like_plant"/>
</dbReference>
<evidence type="ECO:0000256" key="1">
    <source>
        <dbReference type="ARBA" id="ARBA00022737"/>
    </source>
</evidence>
<dbReference type="EMBL" id="JAFEMO010000004">
    <property type="protein sequence ID" value="KAH7572341.1"/>
    <property type="molecule type" value="Genomic_DNA"/>
</dbReference>
<keyword evidence="1" id="KW-0677">Repeat</keyword>
<dbReference type="PANTHER" id="PTHR47926">
    <property type="entry name" value="PENTATRICOPEPTIDE REPEAT-CONTAINING PROTEIN"/>
    <property type="match status" value="1"/>
</dbReference>
<evidence type="ECO:0000313" key="3">
    <source>
        <dbReference type="EMBL" id="KAH7572341.1"/>
    </source>
</evidence>
<feature type="repeat" description="PPR" evidence="2">
    <location>
        <begin position="425"/>
        <end position="459"/>
    </location>
</feature>
<accession>A0ABQ8I6U2</accession>
<dbReference type="Pfam" id="PF20431">
    <property type="entry name" value="E_motif"/>
    <property type="match status" value="1"/>
</dbReference>
<reference evidence="3 4" key="1">
    <citation type="submission" date="2021-02" db="EMBL/GenBank/DDBJ databases">
        <title>Plant Genome Project.</title>
        <authorList>
            <person name="Zhang R.-G."/>
        </authorList>
    </citation>
    <scope>NUCLEOTIDE SEQUENCE [LARGE SCALE GENOMIC DNA]</scope>
    <source>
        <tissue evidence="3">Leaves</tissue>
    </source>
</reference>
<dbReference type="InterPro" id="IPR046848">
    <property type="entry name" value="E_motif"/>
</dbReference>
<feature type="repeat" description="PPR" evidence="2">
    <location>
        <begin position="52"/>
        <end position="86"/>
    </location>
</feature>
<dbReference type="InterPro" id="IPR002885">
    <property type="entry name" value="PPR_rpt"/>
</dbReference>
<feature type="repeat" description="PPR" evidence="2">
    <location>
        <begin position="153"/>
        <end position="187"/>
    </location>
</feature>
<organism evidence="3 4">
    <name type="scientific">Xanthoceras sorbifolium</name>
    <dbReference type="NCBI Taxonomy" id="99658"/>
    <lineage>
        <taxon>Eukaryota</taxon>
        <taxon>Viridiplantae</taxon>
        <taxon>Streptophyta</taxon>
        <taxon>Embryophyta</taxon>
        <taxon>Tracheophyta</taxon>
        <taxon>Spermatophyta</taxon>
        <taxon>Magnoliopsida</taxon>
        <taxon>eudicotyledons</taxon>
        <taxon>Gunneridae</taxon>
        <taxon>Pentapetalae</taxon>
        <taxon>rosids</taxon>
        <taxon>malvids</taxon>
        <taxon>Sapindales</taxon>
        <taxon>Sapindaceae</taxon>
        <taxon>Xanthoceroideae</taxon>
        <taxon>Xanthoceras</taxon>
    </lineage>
</organism>
<feature type="repeat" description="PPR" evidence="2">
    <location>
        <begin position="355"/>
        <end position="389"/>
    </location>
</feature>
<name>A0ABQ8I6U2_9ROSI</name>
<evidence type="ECO:0000313" key="4">
    <source>
        <dbReference type="Proteomes" id="UP000827721"/>
    </source>
</evidence>
<sequence length="746" mass="82183">MNTGQQIHARILKNGDFLARNEYIESKLVIFYAKCDILDVANHLFCRLRVKNVFSWAAVIGLNCRMGFTEEALIGHVEMQENGILPDNFVVPNVLKACGALVWVKFGRAVHGYALKVGLEGCVFVASSLIDMYGKCGLLDDAKKVFDGMIERNFVAWNSMIVGYVQNGLNEEAIGVFNEMRLEGIELTPVSVVSLLSASANLDALEEGKQGHAIAIIGGLELDNILGSSIINFYSKVGLLEDAELAFSIMVKKDIVTWNLLISSYVQYGQVAKALNMCHLMKSENLKFDSVTLASILAAAADTSNLKLGKEGHCYCIRNNLEPDVVVASSILDMYAKCETIDDAKRVFNSMTHRDIVTWNTLLAAYADFGLSGEALRIFYQMQLEGVSPNVISWNSVILGFLRNGQLDEAKDMFSEMQSLGVQPNIITWTTLIAGLAWNGHGNEAILVFQKMQEAGIKPSATSITCALSACKDVASLRNGRAIHGYVARHDLCLLSPIATSLVDMYSKCGNVDLAKRVFDTVLTKELPLYNAMISGYALHGQAAEALALYKRLQKEGINPDNITFTNILYACNHAGLISEGLELFCSMISEHHVKPSMEHYGCVVSLLCQCGNLDEALRLILKMSYEPDAHIIGSLLAACRAHHEIDLVDYLSKRLLQLEPKNPGNYVAISNAYASAGNWNEVSKVRDLMKEKGLRKNPGCSWIQIGEEVHVFLAGDRSHPNTEHIYAILALLGMEMQFNTEILRS</sequence>
<dbReference type="PROSITE" id="PS51375">
    <property type="entry name" value="PPR"/>
    <property type="match status" value="8"/>
</dbReference>
<keyword evidence="4" id="KW-1185">Reference proteome</keyword>
<dbReference type="InterPro" id="IPR011990">
    <property type="entry name" value="TPR-like_helical_dom_sf"/>
</dbReference>
<feature type="repeat" description="PPR" evidence="2">
    <location>
        <begin position="526"/>
        <end position="560"/>
    </location>
</feature>
<dbReference type="Pfam" id="PF13041">
    <property type="entry name" value="PPR_2"/>
    <property type="match status" value="3"/>
</dbReference>
<gene>
    <name evidence="3" type="ORF">JRO89_XS04G0240300</name>
</gene>
<dbReference type="SUPFAM" id="SSF48452">
    <property type="entry name" value="TPR-like"/>
    <property type="match status" value="1"/>
</dbReference>
<dbReference type="Gene3D" id="1.25.40.10">
    <property type="entry name" value="Tetratricopeptide repeat domain"/>
    <property type="match status" value="6"/>
</dbReference>
<feature type="repeat" description="PPR" evidence="2">
    <location>
        <begin position="254"/>
        <end position="288"/>
    </location>
</feature>
<dbReference type="Pfam" id="PF01535">
    <property type="entry name" value="PPR"/>
    <property type="match status" value="7"/>
</dbReference>
<feature type="repeat" description="PPR" evidence="2">
    <location>
        <begin position="390"/>
        <end position="424"/>
    </location>
</feature>
<feature type="repeat" description="PPR" evidence="2">
    <location>
        <begin position="663"/>
        <end position="697"/>
    </location>
</feature>
<proteinExistence type="predicted"/>
<dbReference type="PANTHER" id="PTHR47926:SF386">
    <property type="entry name" value="PENTATRICOPEPTIDE REPEAT-CONTAINING PROTEIN"/>
    <property type="match status" value="1"/>
</dbReference>
<protein>
    <recommendedName>
        <fullName evidence="5">Chlororespiratory reduction 21</fullName>
    </recommendedName>
</protein>
<evidence type="ECO:0008006" key="5">
    <source>
        <dbReference type="Google" id="ProtNLM"/>
    </source>
</evidence>
<dbReference type="NCBIfam" id="TIGR00756">
    <property type="entry name" value="PPR"/>
    <property type="match status" value="7"/>
</dbReference>